<keyword evidence="2" id="KW-1185">Reference proteome</keyword>
<organism evidence="1 2">
    <name type="scientific">Camellia lanceoleosa</name>
    <dbReference type="NCBI Taxonomy" id="1840588"/>
    <lineage>
        <taxon>Eukaryota</taxon>
        <taxon>Viridiplantae</taxon>
        <taxon>Streptophyta</taxon>
        <taxon>Embryophyta</taxon>
        <taxon>Tracheophyta</taxon>
        <taxon>Spermatophyta</taxon>
        <taxon>Magnoliopsida</taxon>
        <taxon>eudicotyledons</taxon>
        <taxon>Gunneridae</taxon>
        <taxon>Pentapetalae</taxon>
        <taxon>asterids</taxon>
        <taxon>Ericales</taxon>
        <taxon>Theaceae</taxon>
        <taxon>Camellia</taxon>
    </lineage>
</organism>
<gene>
    <name evidence="1" type="ORF">LOK49_LG13G02862</name>
</gene>
<comment type="caution">
    <text evidence="1">The sequence shown here is derived from an EMBL/GenBank/DDBJ whole genome shotgun (WGS) entry which is preliminary data.</text>
</comment>
<reference evidence="1 2" key="1">
    <citation type="journal article" date="2022" name="Plant J.">
        <title>Chromosome-level genome of Camellia lanceoleosa provides a valuable resource for understanding genome evolution and self-incompatibility.</title>
        <authorList>
            <person name="Gong W."/>
            <person name="Xiao S."/>
            <person name="Wang L."/>
            <person name="Liao Z."/>
            <person name="Chang Y."/>
            <person name="Mo W."/>
            <person name="Hu G."/>
            <person name="Li W."/>
            <person name="Zhao G."/>
            <person name="Zhu H."/>
            <person name="Hu X."/>
            <person name="Ji K."/>
            <person name="Xiang X."/>
            <person name="Song Q."/>
            <person name="Yuan D."/>
            <person name="Jin S."/>
            <person name="Zhang L."/>
        </authorList>
    </citation>
    <scope>NUCLEOTIDE SEQUENCE [LARGE SCALE GENOMIC DNA]</scope>
    <source>
        <strain evidence="1">SQ_2022a</strain>
    </source>
</reference>
<name>A0ACC0FHH6_9ERIC</name>
<keyword evidence="1" id="KW-0378">Hydrolase</keyword>
<dbReference type="EMBL" id="CM045771">
    <property type="protein sequence ID" value="KAI7988140.1"/>
    <property type="molecule type" value="Genomic_DNA"/>
</dbReference>
<evidence type="ECO:0000313" key="2">
    <source>
        <dbReference type="Proteomes" id="UP001060215"/>
    </source>
</evidence>
<accession>A0ACC0FHH6</accession>
<evidence type="ECO:0000313" key="1">
    <source>
        <dbReference type="EMBL" id="KAI7988140.1"/>
    </source>
</evidence>
<sequence length="885" mass="97115">MHVSGFPLDLNWFLQFIVTAFIIAFGLLHLVKNTASKYFMVDANFDSPDPSSSPPPLGGGGGGGGRKMPGVSATAADSCVVCGNSTTKQCSGCKLVRYCSGACQTSHWKSGHKTKCKDFQLSGQVKSMQSAYMQHGRRDSSAVALVPSSGTVNITKQSKEILFPYEDFVELFNWDKRGFPPCGLLNCGNSCFANVVLQCLVYTRPLVAYLLEKGHRKECRRNDWCFLCEFQTHVERSSESRHPFSPINILSRLPNIGGDLGYGKQEDAHEFMRFAIDTMQSVCLDEFGGEKALHPSTQETTLIQHIFGGHLQSQVICTKCNNVSNQYENMMDLTVEIQGDATSLEECLDLFTVRERLHGDNMYKCDGCNEYVMAWKRLTVRRAPNILTIALKRFQSGRFGKLNKRVTFPETLDLSPYMSEVGDGNDVYKLYAVVVHVDMLNASFFGHYICFTKDFCGKWYRIDDCKVMRVDLEEVLSQGAYMLLYSRVCARPSCLKPIESLTKEKQQTVQEEEPCVKQSVAFLTTAESINGICTSGSLSSDSDSQEKFSTCKKERTNSEDVREDIEMVDSESSSSVPQDIEVHGNGYSHAIEETAAPVVHANRLVSTVGSSLSEMVKPEAYSQNSESNFPHSAVDENTAERSSAEKLTESSSESAQPIQNGVHEEGKISHDAPVGNLSSGELLDEISPVDCNGEQAKMETGKGLLSSSSTKDATGKLARRNSSEGKLKPLFPPGFLRKHSGNNSPKRGGKAKAPSELAECASSYNPNKVISGFAKPGFLNQNGVRTKDVGKSHSKCSSSSSPTFEERVGNHLDKDAMVLSESGDFNHCNGDSGAFVISNGGISYISGDDQPLAGKISSYKEKLHESETTPEKIRTDSERPVESDL</sequence>
<dbReference type="Proteomes" id="UP001060215">
    <property type="component" value="Chromosome 14"/>
</dbReference>
<protein>
    <submittedName>
        <fullName evidence="1">Ubiquitin carboxyl-terminal hydrolase 19</fullName>
    </submittedName>
</protein>
<proteinExistence type="predicted"/>